<organism evidence="2 3">
    <name type="scientific">Coprinopsis marcescibilis</name>
    <name type="common">Agaric fungus</name>
    <name type="synonym">Psathyrella marcescibilis</name>
    <dbReference type="NCBI Taxonomy" id="230819"/>
    <lineage>
        <taxon>Eukaryota</taxon>
        <taxon>Fungi</taxon>
        <taxon>Dikarya</taxon>
        <taxon>Basidiomycota</taxon>
        <taxon>Agaricomycotina</taxon>
        <taxon>Agaricomycetes</taxon>
        <taxon>Agaricomycetidae</taxon>
        <taxon>Agaricales</taxon>
        <taxon>Agaricineae</taxon>
        <taxon>Psathyrellaceae</taxon>
        <taxon>Coprinopsis</taxon>
    </lineage>
</organism>
<dbReference type="EMBL" id="ML210160">
    <property type="protein sequence ID" value="TFK27943.1"/>
    <property type="molecule type" value="Genomic_DNA"/>
</dbReference>
<evidence type="ECO:0000313" key="3">
    <source>
        <dbReference type="Proteomes" id="UP000307440"/>
    </source>
</evidence>
<feature type="compositionally biased region" description="Low complexity" evidence="1">
    <location>
        <begin position="58"/>
        <end position="71"/>
    </location>
</feature>
<keyword evidence="3" id="KW-1185">Reference proteome</keyword>
<evidence type="ECO:0000313" key="2">
    <source>
        <dbReference type="EMBL" id="TFK27943.1"/>
    </source>
</evidence>
<feature type="region of interest" description="Disordered" evidence="1">
    <location>
        <begin position="1"/>
        <end position="39"/>
    </location>
</feature>
<dbReference type="STRING" id="230819.A0A5C3L5W3"/>
<dbReference type="Proteomes" id="UP000307440">
    <property type="component" value="Unassembled WGS sequence"/>
</dbReference>
<feature type="region of interest" description="Disordered" evidence="1">
    <location>
        <begin position="252"/>
        <end position="282"/>
    </location>
</feature>
<name>A0A5C3L5W3_COPMA</name>
<protein>
    <submittedName>
        <fullName evidence="2">Uncharacterized protein</fullName>
    </submittedName>
</protein>
<feature type="region of interest" description="Disordered" evidence="1">
    <location>
        <begin position="175"/>
        <end position="197"/>
    </location>
</feature>
<proteinExistence type="predicted"/>
<gene>
    <name evidence="2" type="ORF">FA15DRAFT_585528</name>
</gene>
<feature type="compositionally biased region" description="Polar residues" evidence="1">
    <location>
        <begin position="9"/>
        <end position="23"/>
    </location>
</feature>
<dbReference type="OrthoDB" id="1099063at2759"/>
<dbReference type="AlphaFoldDB" id="A0A5C3L5W3"/>
<reference evidence="2 3" key="1">
    <citation type="journal article" date="2019" name="Nat. Ecol. Evol.">
        <title>Megaphylogeny resolves global patterns of mushroom evolution.</title>
        <authorList>
            <person name="Varga T."/>
            <person name="Krizsan K."/>
            <person name="Foldi C."/>
            <person name="Dima B."/>
            <person name="Sanchez-Garcia M."/>
            <person name="Sanchez-Ramirez S."/>
            <person name="Szollosi G.J."/>
            <person name="Szarkandi J.G."/>
            <person name="Papp V."/>
            <person name="Albert L."/>
            <person name="Andreopoulos W."/>
            <person name="Angelini C."/>
            <person name="Antonin V."/>
            <person name="Barry K.W."/>
            <person name="Bougher N.L."/>
            <person name="Buchanan P."/>
            <person name="Buyck B."/>
            <person name="Bense V."/>
            <person name="Catcheside P."/>
            <person name="Chovatia M."/>
            <person name="Cooper J."/>
            <person name="Damon W."/>
            <person name="Desjardin D."/>
            <person name="Finy P."/>
            <person name="Geml J."/>
            <person name="Haridas S."/>
            <person name="Hughes K."/>
            <person name="Justo A."/>
            <person name="Karasinski D."/>
            <person name="Kautmanova I."/>
            <person name="Kiss B."/>
            <person name="Kocsube S."/>
            <person name="Kotiranta H."/>
            <person name="LaButti K.M."/>
            <person name="Lechner B.E."/>
            <person name="Liimatainen K."/>
            <person name="Lipzen A."/>
            <person name="Lukacs Z."/>
            <person name="Mihaltcheva S."/>
            <person name="Morgado L.N."/>
            <person name="Niskanen T."/>
            <person name="Noordeloos M.E."/>
            <person name="Ohm R.A."/>
            <person name="Ortiz-Santana B."/>
            <person name="Ovrebo C."/>
            <person name="Racz N."/>
            <person name="Riley R."/>
            <person name="Savchenko A."/>
            <person name="Shiryaev A."/>
            <person name="Soop K."/>
            <person name="Spirin V."/>
            <person name="Szebenyi C."/>
            <person name="Tomsovsky M."/>
            <person name="Tulloss R.E."/>
            <person name="Uehling J."/>
            <person name="Grigoriev I.V."/>
            <person name="Vagvolgyi C."/>
            <person name="Papp T."/>
            <person name="Martin F.M."/>
            <person name="Miettinen O."/>
            <person name="Hibbett D.S."/>
            <person name="Nagy L.G."/>
        </authorList>
    </citation>
    <scope>NUCLEOTIDE SEQUENCE [LARGE SCALE GENOMIC DNA]</scope>
    <source>
        <strain evidence="2 3">CBS 121175</strain>
    </source>
</reference>
<evidence type="ECO:0000256" key="1">
    <source>
        <dbReference type="SAM" id="MobiDB-lite"/>
    </source>
</evidence>
<sequence>MRAAGPQATARTLSCATRGQLRSSKCPHLPRNTSRQHSTSLCYRAEDAHDLHRLSSLRASLRPSEARSSPLGIRSRQPPDSAAEAFDVESGVGGSSSSRQPDPEEEISDQDWELRTGRAIYILQETLPTFFDTGLYTAIDKATGSPVPPDAASSHHFHLPLLDTHGPLDFLASDKGKQKATAEQLSDNEEPVYSPNVRLEYTPPVPLPSPFPKILKVEGLQLYLASSSMVRHTMKTLYSDLAVTLTKVSVHTSPPFPPPSDTGASASSSPDEGDYVTRRKRKMNREKHVIVRQLVTGTTRVSGKQSEWEVESMYTFSPLSGLILKHTVNSIQPAPHLTVYDSLKFSMGKIFGFGTSEVPTPEVGVIGCRGKQRGRDD</sequence>
<feature type="region of interest" description="Disordered" evidence="1">
    <location>
        <begin position="58"/>
        <end position="111"/>
    </location>
</feature>
<accession>A0A5C3L5W3</accession>